<organism evidence="2 3">
    <name type="scientific">Streptomyces chattanoogensis</name>
    <dbReference type="NCBI Taxonomy" id="66876"/>
    <lineage>
        <taxon>Bacteria</taxon>
        <taxon>Bacillati</taxon>
        <taxon>Actinomycetota</taxon>
        <taxon>Actinomycetes</taxon>
        <taxon>Kitasatosporales</taxon>
        <taxon>Streptomycetaceae</taxon>
        <taxon>Streptomyces</taxon>
    </lineage>
</organism>
<dbReference type="Gene3D" id="1.10.3300.10">
    <property type="entry name" value="Jann2411-like domain"/>
    <property type="match status" value="1"/>
</dbReference>
<accession>A0A0N0XQK6</accession>
<keyword evidence="3" id="KW-1185">Reference proteome</keyword>
<dbReference type="InterPro" id="IPR010852">
    <property type="entry name" value="ABATE"/>
</dbReference>
<reference evidence="3" key="1">
    <citation type="submission" date="2015-07" db="EMBL/GenBank/DDBJ databases">
        <authorList>
            <person name="Ju K.-S."/>
            <person name="Doroghazi J.R."/>
            <person name="Metcalf W.W."/>
        </authorList>
    </citation>
    <scope>NUCLEOTIDE SEQUENCE [LARGE SCALE GENOMIC DNA]</scope>
    <source>
        <strain evidence="3">NRRL ISP-5002</strain>
    </source>
</reference>
<protein>
    <recommendedName>
        <fullName evidence="1">Zinc finger CGNR domain-containing protein</fullName>
    </recommendedName>
</protein>
<dbReference type="Pfam" id="PF11706">
    <property type="entry name" value="zf-CGNR"/>
    <property type="match status" value="1"/>
</dbReference>
<gene>
    <name evidence="2" type="ORF">ADL29_36005</name>
</gene>
<dbReference type="RefSeq" id="WP_053927704.1">
    <property type="nucleotide sequence ID" value="NZ_LGKG01000189.1"/>
</dbReference>
<dbReference type="SUPFAM" id="SSF160904">
    <property type="entry name" value="Jann2411-like"/>
    <property type="match status" value="1"/>
</dbReference>
<dbReference type="Proteomes" id="UP000037982">
    <property type="component" value="Unassembled WGS sequence"/>
</dbReference>
<feature type="domain" description="Zinc finger CGNR" evidence="1">
    <location>
        <begin position="129"/>
        <end position="171"/>
    </location>
</feature>
<dbReference type="PANTHER" id="PTHR35525:SF3">
    <property type="entry name" value="BLL6575 PROTEIN"/>
    <property type="match status" value="1"/>
</dbReference>
<dbReference type="InterPro" id="IPR021005">
    <property type="entry name" value="Znf_CGNR"/>
</dbReference>
<comment type="caution">
    <text evidence="2">The sequence shown here is derived from an EMBL/GenBank/DDBJ whole genome shotgun (WGS) entry which is preliminary data.</text>
</comment>
<dbReference type="InterPro" id="IPR023286">
    <property type="entry name" value="ABATE_dom_sf"/>
</dbReference>
<dbReference type="AlphaFoldDB" id="A0A0N0XQK6"/>
<evidence type="ECO:0000259" key="1">
    <source>
        <dbReference type="Pfam" id="PF11706"/>
    </source>
</evidence>
<name>A0A0N0XQK6_9ACTN</name>
<evidence type="ECO:0000313" key="3">
    <source>
        <dbReference type="Proteomes" id="UP000037982"/>
    </source>
</evidence>
<evidence type="ECO:0000313" key="2">
    <source>
        <dbReference type="EMBL" id="KPC59186.1"/>
    </source>
</evidence>
<dbReference type="PATRIC" id="fig|66876.3.peg.7928"/>
<sequence length="177" mass="19272">MQLNPYGEARVRFVTDLTNTPPTSADELAQRCTAAGIPLDRPVTDRDLKEVVGFLARWAEVVDADTDARRAALLNALLAESTTHPRLTDHANGGWHLHYREDGLSMGGVLRAIAAIGTALHLTSLGMHRLGRCALAECGNAFADFTRAGRQRYCSPICANRDAVRRHRAKRAASGRS</sequence>
<dbReference type="PANTHER" id="PTHR35525">
    <property type="entry name" value="BLL6575 PROTEIN"/>
    <property type="match status" value="1"/>
</dbReference>
<proteinExistence type="predicted"/>
<dbReference type="EMBL" id="LGKG01000189">
    <property type="protein sequence ID" value="KPC59186.1"/>
    <property type="molecule type" value="Genomic_DNA"/>
</dbReference>